<dbReference type="GO" id="GO:0005507">
    <property type="term" value="F:copper ion binding"/>
    <property type="evidence" value="ECO:0007669"/>
    <property type="project" value="InterPro"/>
</dbReference>
<gene>
    <name evidence="2" type="ORF">IDAT_08585</name>
</gene>
<dbReference type="InterPro" id="IPR007939">
    <property type="entry name" value="Cu-R_B_prcur"/>
</dbReference>
<dbReference type="GO" id="GO:0009279">
    <property type="term" value="C:cell outer membrane"/>
    <property type="evidence" value="ECO:0007669"/>
    <property type="project" value="InterPro"/>
</dbReference>
<keyword evidence="1" id="KW-0732">Signal</keyword>
<comment type="caution">
    <text evidence="2">The sequence shown here is derived from an EMBL/GenBank/DDBJ whole genome shotgun (WGS) entry which is preliminary data.</text>
</comment>
<dbReference type="GO" id="GO:0006878">
    <property type="term" value="P:intracellular copper ion homeostasis"/>
    <property type="evidence" value="ECO:0007669"/>
    <property type="project" value="InterPro"/>
</dbReference>
<reference evidence="2 3" key="1">
    <citation type="submission" date="2014-06" db="EMBL/GenBank/DDBJ databases">
        <title>Draft genome sequence of Idiomarina sp. MCCC 1A10513.</title>
        <authorList>
            <person name="Du J."/>
            <person name="Lai Q."/>
            <person name="Shao Z."/>
        </authorList>
    </citation>
    <scope>NUCLEOTIDE SEQUENCE [LARGE SCALE GENOMIC DNA]</scope>
    <source>
        <strain evidence="2 3">MCCC 1A10513</strain>
    </source>
</reference>
<dbReference type="EMBL" id="JPIN01000008">
    <property type="protein sequence ID" value="KFZ28359.1"/>
    <property type="molecule type" value="Genomic_DNA"/>
</dbReference>
<dbReference type="AlphaFoldDB" id="A0A094IRC1"/>
<feature type="chain" id="PRO_5001898850" evidence="1">
    <location>
        <begin position="20"/>
        <end position="247"/>
    </location>
</feature>
<dbReference type="Pfam" id="PF05275">
    <property type="entry name" value="CopB"/>
    <property type="match status" value="1"/>
</dbReference>
<evidence type="ECO:0000313" key="2">
    <source>
        <dbReference type="EMBL" id="KFZ28359.1"/>
    </source>
</evidence>
<keyword evidence="3" id="KW-1185">Reference proteome</keyword>
<dbReference type="STRING" id="1517416.IDAT_08585"/>
<dbReference type="eggNOG" id="COG3667">
    <property type="taxonomic scope" value="Bacteria"/>
</dbReference>
<evidence type="ECO:0000313" key="3">
    <source>
        <dbReference type="Proteomes" id="UP000053718"/>
    </source>
</evidence>
<evidence type="ECO:0000256" key="1">
    <source>
        <dbReference type="SAM" id="SignalP"/>
    </source>
</evidence>
<sequence>MYAKSLLFTTALLPAVAMAGHAEEGWPEPVKEYYTGQVLFDRLELTRTDEEENVAVWDMMAWYGGDYHRFVFKSEGENIQDDGESTDLESAELLYGYLMSPFWSFQAGVGTRGSLSSDASMENYAVVSFMGLAPYWFEMDNSLMVNEEGDVQFVSETEYEWQLTQTSYLQPRIEFTANLTDSDKYERQSGLSNLRVGLRYRHEISREFAPYIGVYWNGALGNTADEMKRMGEDTTETGVVLGARVWF</sequence>
<organism evidence="2 3">
    <name type="scientific">Pseudidiomarina atlantica</name>
    <dbReference type="NCBI Taxonomy" id="1517416"/>
    <lineage>
        <taxon>Bacteria</taxon>
        <taxon>Pseudomonadati</taxon>
        <taxon>Pseudomonadota</taxon>
        <taxon>Gammaproteobacteria</taxon>
        <taxon>Alteromonadales</taxon>
        <taxon>Idiomarinaceae</taxon>
        <taxon>Pseudidiomarina</taxon>
    </lineage>
</organism>
<dbReference type="SUPFAM" id="SSF103515">
    <property type="entry name" value="Autotransporter"/>
    <property type="match status" value="1"/>
</dbReference>
<dbReference type="RefSeq" id="WP_034732806.1">
    <property type="nucleotide sequence ID" value="NZ_JPIN01000008.1"/>
</dbReference>
<feature type="signal peptide" evidence="1">
    <location>
        <begin position="1"/>
        <end position="19"/>
    </location>
</feature>
<protein>
    <submittedName>
        <fullName evidence="2">Copper resistance protein</fullName>
    </submittedName>
</protein>
<dbReference type="Proteomes" id="UP000053718">
    <property type="component" value="Unassembled WGS sequence"/>
</dbReference>
<accession>A0A094IRC1</accession>
<proteinExistence type="predicted"/>
<name>A0A094IRC1_9GAMM</name>
<dbReference type="OrthoDB" id="9778934at2"/>
<dbReference type="InterPro" id="IPR036709">
    <property type="entry name" value="Autotransporte_beta_dom_sf"/>
</dbReference>